<proteinExistence type="predicted"/>
<protein>
    <submittedName>
        <fullName evidence="1">Uncharacterized protein</fullName>
    </submittedName>
</protein>
<gene>
    <name evidence="1" type="ORF">GJV77_01500</name>
</gene>
<dbReference type="AlphaFoldDB" id="A0A7K1GIL9"/>
<dbReference type="RefSeq" id="WP_155034589.1">
    <property type="nucleotide sequence ID" value="NZ_JAYMMG010000002.1"/>
</dbReference>
<evidence type="ECO:0000313" key="1">
    <source>
        <dbReference type="EMBL" id="MTH28600.1"/>
    </source>
</evidence>
<dbReference type="OrthoDB" id="1120195at2"/>
<name>A0A7K1GIL9_9FLAO</name>
<comment type="caution">
    <text evidence="1">The sequence shown here is derived from an EMBL/GenBank/DDBJ whole genome shotgun (WGS) entry which is preliminary data.</text>
</comment>
<keyword evidence="2" id="KW-1185">Reference proteome</keyword>
<reference evidence="1 2" key="1">
    <citation type="journal article" date="2006" name="Int. J. Syst. Evol. Microbiol.">
        <title>Myroides pelagicus sp. nov., isolated from seawater in Thailand.</title>
        <authorList>
            <person name="Yoon J."/>
            <person name="Maneerat S."/>
            <person name="Kawai F."/>
            <person name="Yokota A."/>
        </authorList>
    </citation>
    <scope>NUCLEOTIDE SEQUENCE [LARGE SCALE GENOMIC DNA]</scope>
    <source>
        <strain evidence="1 2">SM1T</strain>
    </source>
</reference>
<dbReference type="EMBL" id="WMJY01000002">
    <property type="protein sequence ID" value="MTH28600.1"/>
    <property type="molecule type" value="Genomic_DNA"/>
</dbReference>
<accession>A0A7K1GIL9</accession>
<sequence length="114" mass="13260">MQELVTFIEERVVKKDFFEDLVSQIQKDFQTAVDVDIVFTASTPEVLVSQVEGELHRVISSTTVSRFSNLLYRIDVPESDVKSISGVDIQEFVRQITYLIIKREFQKVYIRKTL</sequence>
<dbReference type="Proteomes" id="UP000488936">
    <property type="component" value="Unassembled WGS sequence"/>
</dbReference>
<organism evidence="1 2">
    <name type="scientific">Myroides pelagicus</name>
    <dbReference type="NCBI Taxonomy" id="270914"/>
    <lineage>
        <taxon>Bacteria</taxon>
        <taxon>Pseudomonadati</taxon>
        <taxon>Bacteroidota</taxon>
        <taxon>Flavobacteriia</taxon>
        <taxon>Flavobacteriales</taxon>
        <taxon>Flavobacteriaceae</taxon>
        <taxon>Myroides</taxon>
    </lineage>
</organism>
<evidence type="ECO:0000313" key="2">
    <source>
        <dbReference type="Proteomes" id="UP000488936"/>
    </source>
</evidence>